<dbReference type="Pfam" id="PF04293">
    <property type="entry name" value="SpoVR"/>
    <property type="match status" value="1"/>
</dbReference>
<keyword evidence="4" id="KW-1185">Reference proteome</keyword>
<dbReference type="Pfam" id="PF24755">
    <property type="entry name" value="SpoVR_C"/>
    <property type="match status" value="1"/>
</dbReference>
<dbReference type="OrthoDB" id="9784270at2"/>
<accession>A0A2S6N114</accession>
<sequence>MSTTLIKAERPLFEGADWEFSTIQRCHDAIEKVALGEMGLDVYTNQIEVIGTEQMLDAYSSIGMPLFYKHWSFGKHFARNEAMYRAGMQGLAYEIVINSNPCISYIMEENTATMQTLVIAHAAFGHNHFFKNNYLFQQWTDANGILDYLEFARDYIMSCEQRYGEAAVERLLDAAHALMSQAVHKYPRKRTNDLRSEEKRERERREHDEKVFNDLWRTVPGKDNTRSNPTAEEQRKALLQLPQENLLYFMEKTAPRLQPWQREVLRIVRIIAQYFYPQSQTKVMNEGCATYTHYQIMNRLHAKGQLTDGAMVEFLQSHTNVVFQPDFDDRRYSGLNPYALGFSMMQDIERICTEPTEEDEQWFPHIAGCNDPMNVLRDVWANYRDESFILQYLSPRLVRKFGLFHVLDDSNEPNLRVEAIHDERGYRKIKQALARQYDVAWNSTDIQVVDVNLAGDRRLILHHRALNRILLDEKDARMVMQHLADLWGYDVLLKEIDPATDAVLKEHAASPRPGIVKIETS</sequence>
<dbReference type="InterPro" id="IPR007390">
    <property type="entry name" value="Spore_V_R"/>
</dbReference>
<comment type="caution">
    <text evidence="3">The sequence shown here is derived from an EMBL/GenBank/DDBJ whole genome shotgun (WGS) entry which is preliminary data.</text>
</comment>
<name>A0A2S6N114_RHOGL</name>
<feature type="domain" description="SpoVR protein-like N-terminal" evidence="1">
    <location>
        <begin position="17"/>
        <end position="440"/>
    </location>
</feature>
<dbReference type="RefSeq" id="WP_104521466.1">
    <property type="nucleotide sequence ID" value="NZ_NHRY01000245.1"/>
</dbReference>
<protein>
    <submittedName>
        <fullName evidence="3">SpoVR family protein</fullName>
    </submittedName>
</protein>
<evidence type="ECO:0000313" key="3">
    <source>
        <dbReference type="EMBL" id="PPQ28289.1"/>
    </source>
</evidence>
<proteinExistence type="predicted"/>
<feature type="domain" description="SpoVR-like C-terminal" evidence="2">
    <location>
        <begin position="445"/>
        <end position="497"/>
    </location>
</feature>
<dbReference type="AlphaFoldDB" id="A0A2S6N114"/>
<organism evidence="3 4">
    <name type="scientific">Rhodopila globiformis</name>
    <name type="common">Rhodopseudomonas globiformis</name>
    <dbReference type="NCBI Taxonomy" id="1071"/>
    <lineage>
        <taxon>Bacteria</taxon>
        <taxon>Pseudomonadati</taxon>
        <taxon>Pseudomonadota</taxon>
        <taxon>Alphaproteobacteria</taxon>
        <taxon>Acetobacterales</taxon>
        <taxon>Acetobacteraceae</taxon>
        <taxon>Rhodopila</taxon>
    </lineage>
</organism>
<dbReference type="InterPro" id="IPR057008">
    <property type="entry name" value="SpoVR-like_C"/>
</dbReference>
<dbReference type="PANTHER" id="PTHR30029">
    <property type="entry name" value="STAGE V SPORULATION PROTEIN R"/>
    <property type="match status" value="1"/>
</dbReference>
<dbReference type="EMBL" id="NHRY01000245">
    <property type="protein sequence ID" value="PPQ28289.1"/>
    <property type="molecule type" value="Genomic_DNA"/>
</dbReference>
<dbReference type="InterPro" id="IPR056174">
    <property type="entry name" value="SpoVR_N"/>
</dbReference>
<dbReference type="NCBIfam" id="NF008737">
    <property type="entry name" value="PRK11767.1"/>
    <property type="match status" value="1"/>
</dbReference>
<dbReference type="PANTHER" id="PTHR30029:SF2">
    <property type="entry name" value="STAGE V SPORULATION PROTEIN R"/>
    <property type="match status" value="1"/>
</dbReference>
<evidence type="ECO:0000259" key="2">
    <source>
        <dbReference type="Pfam" id="PF24755"/>
    </source>
</evidence>
<dbReference type="InterPro" id="IPR057270">
    <property type="entry name" value="Ycgb-like"/>
</dbReference>
<evidence type="ECO:0000259" key="1">
    <source>
        <dbReference type="Pfam" id="PF04293"/>
    </source>
</evidence>
<dbReference type="Proteomes" id="UP000239724">
    <property type="component" value="Unassembled WGS sequence"/>
</dbReference>
<reference evidence="3 4" key="1">
    <citation type="journal article" date="2018" name="Arch. Microbiol.">
        <title>New insights into the metabolic potential of the phototrophic purple bacterium Rhodopila globiformis DSM 161(T) from its draft genome sequence and evidence for a vanadium-dependent nitrogenase.</title>
        <authorList>
            <person name="Imhoff J.F."/>
            <person name="Rahn T."/>
            <person name="Kunzel S."/>
            <person name="Neulinger S.C."/>
        </authorList>
    </citation>
    <scope>NUCLEOTIDE SEQUENCE [LARGE SCALE GENOMIC DNA]</scope>
    <source>
        <strain evidence="3 4">DSM 161</strain>
    </source>
</reference>
<evidence type="ECO:0000313" key="4">
    <source>
        <dbReference type="Proteomes" id="UP000239724"/>
    </source>
</evidence>
<gene>
    <name evidence="3" type="ORF">CCS01_24585</name>
</gene>